<reference evidence="1 2" key="1">
    <citation type="submission" date="2014-04" db="EMBL/GenBank/DDBJ databases">
        <authorList>
            <consortium name="DOE Joint Genome Institute"/>
            <person name="Kuo A."/>
            <person name="Kohler A."/>
            <person name="Nagy L.G."/>
            <person name="Floudas D."/>
            <person name="Copeland A."/>
            <person name="Barry K.W."/>
            <person name="Cichocki N."/>
            <person name="Veneault-Fourrey C."/>
            <person name="LaButti K."/>
            <person name="Lindquist E.A."/>
            <person name="Lipzen A."/>
            <person name="Lundell T."/>
            <person name="Morin E."/>
            <person name="Murat C."/>
            <person name="Sun H."/>
            <person name="Tunlid A."/>
            <person name="Henrissat B."/>
            <person name="Grigoriev I.V."/>
            <person name="Hibbett D.S."/>
            <person name="Martin F."/>
            <person name="Nordberg H.P."/>
            <person name="Cantor M.N."/>
            <person name="Hua S.X."/>
        </authorList>
    </citation>
    <scope>NUCLEOTIDE SEQUENCE [LARGE SCALE GENOMIC DNA]</scope>
    <source>
        <strain evidence="1 2">LaAM-08-1</strain>
    </source>
</reference>
<protein>
    <submittedName>
        <fullName evidence="1">Uncharacterized protein</fullName>
    </submittedName>
</protein>
<dbReference type="HOGENOM" id="CLU_1232445_0_0_1"/>
<organism evidence="1 2">
    <name type="scientific">Laccaria amethystina LaAM-08-1</name>
    <dbReference type="NCBI Taxonomy" id="1095629"/>
    <lineage>
        <taxon>Eukaryota</taxon>
        <taxon>Fungi</taxon>
        <taxon>Dikarya</taxon>
        <taxon>Basidiomycota</taxon>
        <taxon>Agaricomycotina</taxon>
        <taxon>Agaricomycetes</taxon>
        <taxon>Agaricomycetidae</taxon>
        <taxon>Agaricales</taxon>
        <taxon>Agaricineae</taxon>
        <taxon>Hydnangiaceae</taxon>
        <taxon>Laccaria</taxon>
    </lineage>
</organism>
<dbReference type="EMBL" id="KN838557">
    <property type="protein sequence ID" value="KIK05863.1"/>
    <property type="molecule type" value="Genomic_DNA"/>
</dbReference>
<evidence type="ECO:0000313" key="1">
    <source>
        <dbReference type="EMBL" id="KIK05863.1"/>
    </source>
</evidence>
<proteinExistence type="predicted"/>
<accession>A0A0C9YCE3</accession>
<keyword evidence="2" id="KW-1185">Reference proteome</keyword>
<dbReference type="Proteomes" id="UP000054477">
    <property type="component" value="Unassembled WGS sequence"/>
</dbReference>
<feature type="non-terminal residue" evidence="1">
    <location>
        <position position="1"/>
    </location>
</feature>
<dbReference type="AlphaFoldDB" id="A0A0C9YCE3"/>
<gene>
    <name evidence="1" type="ORF">K443DRAFT_328277</name>
</gene>
<sequence>ANLFRTLRIAAPLQRLFPLRFLAYRTLWTQVAIEAVIIARNYRAVNPYDILGALSGRREYIAATSFFLFSPFHCHAVSIFRTDNNKQSKDIIFGKAMGETRPNSKRTIPKIQRERLRSALGITNLNAWFGPKIPFYLLIRFLYLSSSYNWLFLMNRLRRPRKSLQELSHIRKWTPHTQTGLNTDTLTAVNRLPIQTLLRMSRRMFLSILNLTFRSMSTTKDCPWP</sequence>
<name>A0A0C9YCE3_9AGAR</name>
<reference evidence="2" key="2">
    <citation type="submission" date="2015-01" db="EMBL/GenBank/DDBJ databases">
        <title>Evolutionary Origins and Diversification of the Mycorrhizal Mutualists.</title>
        <authorList>
            <consortium name="DOE Joint Genome Institute"/>
            <consortium name="Mycorrhizal Genomics Consortium"/>
            <person name="Kohler A."/>
            <person name="Kuo A."/>
            <person name="Nagy L.G."/>
            <person name="Floudas D."/>
            <person name="Copeland A."/>
            <person name="Barry K.W."/>
            <person name="Cichocki N."/>
            <person name="Veneault-Fourrey C."/>
            <person name="LaButti K."/>
            <person name="Lindquist E.A."/>
            <person name="Lipzen A."/>
            <person name="Lundell T."/>
            <person name="Morin E."/>
            <person name="Murat C."/>
            <person name="Riley R."/>
            <person name="Ohm R."/>
            <person name="Sun H."/>
            <person name="Tunlid A."/>
            <person name="Henrissat B."/>
            <person name="Grigoriev I.V."/>
            <person name="Hibbett D.S."/>
            <person name="Martin F."/>
        </authorList>
    </citation>
    <scope>NUCLEOTIDE SEQUENCE [LARGE SCALE GENOMIC DNA]</scope>
    <source>
        <strain evidence="2">LaAM-08-1</strain>
    </source>
</reference>
<evidence type="ECO:0000313" key="2">
    <source>
        <dbReference type="Proteomes" id="UP000054477"/>
    </source>
</evidence>